<proteinExistence type="predicted"/>
<accession>A0A967B1Y2</accession>
<name>A0A967B1Y2_9MICO</name>
<keyword evidence="2" id="KW-1185">Reference proteome</keyword>
<reference evidence="1" key="1">
    <citation type="submission" date="2020-03" db="EMBL/GenBank/DDBJ databases">
        <title>Draft sequencing of Calidifontibacter sp. DB0510.</title>
        <authorList>
            <person name="Kim D.-U."/>
        </authorList>
    </citation>
    <scope>NUCLEOTIDE SEQUENCE</scope>
    <source>
        <strain evidence="1">DB0510</strain>
    </source>
</reference>
<organism evidence="1 2">
    <name type="scientific">Metallococcus carri</name>
    <dbReference type="NCBI Taxonomy" id="1656884"/>
    <lineage>
        <taxon>Bacteria</taxon>
        <taxon>Bacillati</taxon>
        <taxon>Actinomycetota</taxon>
        <taxon>Actinomycetes</taxon>
        <taxon>Micrococcales</taxon>
        <taxon>Dermacoccaceae</taxon>
        <taxon>Metallococcus</taxon>
    </lineage>
</organism>
<dbReference type="EMBL" id="JAAOIV010000005">
    <property type="protein sequence ID" value="NHN55895.1"/>
    <property type="molecule type" value="Genomic_DNA"/>
</dbReference>
<protein>
    <submittedName>
        <fullName evidence="1">DUF1851 domain-containing protein</fullName>
    </submittedName>
</protein>
<dbReference type="RefSeq" id="WP_166196115.1">
    <property type="nucleotide sequence ID" value="NZ_JAAOIV010000005.1"/>
</dbReference>
<dbReference type="AlphaFoldDB" id="A0A967B1Y2"/>
<sequence length="191" mass="20307">MTDQQPERFTEAYPPDGDARVPSGAFLAYAEGKVAPELLQVWRSTGLGFYGEQRIALVDPGVWLPVLTTWLGHDTGTLPAAVTSFGHLYHAGPSGPVQCLDPHFVTNTVVAPDMASFLGEHLPGPSSHLADLEGPRGGARARFGELAEGETYYFDPAIALGGQVSPNTLAKGDGVAEFTRIHAGLRQRRAG</sequence>
<gene>
    <name evidence="1" type="ORF">G9U51_08925</name>
</gene>
<evidence type="ECO:0000313" key="1">
    <source>
        <dbReference type="EMBL" id="NHN55895.1"/>
    </source>
</evidence>
<evidence type="ECO:0000313" key="2">
    <source>
        <dbReference type="Proteomes" id="UP000744769"/>
    </source>
</evidence>
<comment type="caution">
    <text evidence="1">The sequence shown here is derived from an EMBL/GenBank/DDBJ whole genome shotgun (WGS) entry which is preliminary data.</text>
</comment>
<dbReference type="Proteomes" id="UP000744769">
    <property type="component" value="Unassembled WGS sequence"/>
</dbReference>